<dbReference type="Gene3D" id="1.25.40.10">
    <property type="entry name" value="Tetratricopeptide repeat domain"/>
    <property type="match status" value="1"/>
</dbReference>
<feature type="region of interest" description="Disordered" evidence="2">
    <location>
        <begin position="142"/>
        <end position="169"/>
    </location>
</feature>
<organism evidence="3 4">
    <name type="scientific">Russula ochroleuca</name>
    <dbReference type="NCBI Taxonomy" id="152965"/>
    <lineage>
        <taxon>Eukaryota</taxon>
        <taxon>Fungi</taxon>
        <taxon>Dikarya</taxon>
        <taxon>Basidiomycota</taxon>
        <taxon>Agaricomycotina</taxon>
        <taxon>Agaricomycetes</taxon>
        <taxon>Russulales</taxon>
        <taxon>Russulaceae</taxon>
        <taxon>Russula</taxon>
    </lineage>
</organism>
<keyword evidence="4" id="KW-1185">Reference proteome</keyword>
<gene>
    <name evidence="3" type="ORF">DFH94DRAFT_411389</name>
</gene>
<evidence type="ECO:0000256" key="2">
    <source>
        <dbReference type="SAM" id="MobiDB-lite"/>
    </source>
</evidence>
<evidence type="ECO:0000313" key="3">
    <source>
        <dbReference type="EMBL" id="KAF8481869.1"/>
    </source>
</evidence>
<feature type="compositionally biased region" description="Acidic residues" evidence="2">
    <location>
        <begin position="548"/>
        <end position="560"/>
    </location>
</feature>
<accession>A0A9P5TAG5</accession>
<feature type="compositionally biased region" description="Basic and acidic residues" evidence="2">
    <location>
        <begin position="61"/>
        <end position="73"/>
    </location>
</feature>
<comment type="caution">
    <text evidence="3">The sequence shown here is derived from an EMBL/GenBank/DDBJ whole genome shotgun (WGS) entry which is preliminary data.</text>
</comment>
<dbReference type="SUPFAM" id="SSF48452">
    <property type="entry name" value="TPR-like"/>
    <property type="match status" value="1"/>
</dbReference>
<feature type="region of interest" description="Disordered" evidence="2">
    <location>
        <begin position="537"/>
        <end position="560"/>
    </location>
</feature>
<evidence type="ECO:0000256" key="1">
    <source>
        <dbReference type="SAM" id="Coils"/>
    </source>
</evidence>
<name>A0A9P5TAG5_9AGAM</name>
<dbReference type="EMBL" id="WHVB01000006">
    <property type="protein sequence ID" value="KAF8481869.1"/>
    <property type="molecule type" value="Genomic_DNA"/>
</dbReference>
<feature type="coiled-coil region" evidence="1">
    <location>
        <begin position="388"/>
        <end position="415"/>
    </location>
</feature>
<feature type="compositionally biased region" description="Basic and acidic residues" evidence="2">
    <location>
        <begin position="142"/>
        <end position="151"/>
    </location>
</feature>
<reference evidence="3" key="2">
    <citation type="journal article" date="2020" name="Nat. Commun.">
        <title>Large-scale genome sequencing of mycorrhizal fungi provides insights into the early evolution of symbiotic traits.</title>
        <authorList>
            <person name="Miyauchi S."/>
            <person name="Kiss E."/>
            <person name="Kuo A."/>
            <person name="Drula E."/>
            <person name="Kohler A."/>
            <person name="Sanchez-Garcia M."/>
            <person name="Morin E."/>
            <person name="Andreopoulos B."/>
            <person name="Barry K.W."/>
            <person name="Bonito G."/>
            <person name="Buee M."/>
            <person name="Carver A."/>
            <person name="Chen C."/>
            <person name="Cichocki N."/>
            <person name="Clum A."/>
            <person name="Culley D."/>
            <person name="Crous P.W."/>
            <person name="Fauchery L."/>
            <person name="Girlanda M."/>
            <person name="Hayes R.D."/>
            <person name="Keri Z."/>
            <person name="LaButti K."/>
            <person name="Lipzen A."/>
            <person name="Lombard V."/>
            <person name="Magnuson J."/>
            <person name="Maillard F."/>
            <person name="Murat C."/>
            <person name="Nolan M."/>
            <person name="Ohm R.A."/>
            <person name="Pangilinan J."/>
            <person name="Pereira M.F."/>
            <person name="Perotto S."/>
            <person name="Peter M."/>
            <person name="Pfister S."/>
            <person name="Riley R."/>
            <person name="Sitrit Y."/>
            <person name="Stielow J.B."/>
            <person name="Szollosi G."/>
            <person name="Zifcakova L."/>
            <person name="Stursova M."/>
            <person name="Spatafora J.W."/>
            <person name="Tedersoo L."/>
            <person name="Vaario L.M."/>
            <person name="Yamada A."/>
            <person name="Yan M."/>
            <person name="Wang P."/>
            <person name="Xu J."/>
            <person name="Bruns T."/>
            <person name="Baldrian P."/>
            <person name="Vilgalys R."/>
            <person name="Dunand C."/>
            <person name="Henrissat B."/>
            <person name="Grigoriev I.V."/>
            <person name="Hibbett D."/>
            <person name="Nagy L.G."/>
            <person name="Martin F.M."/>
        </authorList>
    </citation>
    <scope>NUCLEOTIDE SEQUENCE</scope>
    <source>
        <strain evidence="3">Prilba</strain>
    </source>
</reference>
<protein>
    <submittedName>
        <fullName evidence="3">Uncharacterized protein</fullName>
    </submittedName>
</protein>
<proteinExistence type="predicted"/>
<dbReference type="Proteomes" id="UP000759537">
    <property type="component" value="Unassembled WGS sequence"/>
</dbReference>
<keyword evidence="1" id="KW-0175">Coiled coil</keyword>
<dbReference type="InterPro" id="IPR011990">
    <property type="entry name" value="TPR-like_helical_dom_sf"/>
</dbReference>
<reference evidence="3" key="1">
    <citation type="submission" date="2019-10" db="EMBL/GenBank/DDBJ databases">
        <authorList>
            <consortium name="DOE Joint Genome Institute"/>
            <person name="Kuo A."/>
            <person name="Miyauchi S."/>
            <person name="Kiss E."/>
            <person name="Drula E."/>
            <person name="Kohler A."/>
            <person name="Sanchez-Garcia M."/>
            <person name="Andreopoulos B."/>
            <person name="Barry K.W."/>
            <person name="Bonito G."/>
            <person name="Buee M."/>
            <person name="Carver A."/>
            <person name="Chen C."/>
            <person name="Cichocki N."/>
            <person name="Clum A."/>
            <person name="Culley D."/>
            <person name="Crous P.W."/>
            <person name="Fauchery L."/>
            <person name="Girlanda M."/>
            <person name="Hayes R."/>
            <person name="Keri Z."/>
            <person name="LaButti K."/>
            <person name="Lipzen A."/>
            <person name="Lombard V."/>
            <person name="Magnuson J."/>
            <person name="Maillard F."/>
            <person name="Morin E."/>
            <person name="Murat C."/>
            <person name="Nolan M."/>
            <person name="Ohm R."/>
            <person name="Pangilinan J."/>
            <person name="Pereira M."/>
            <person name="Perotto S."/>
            <person name="Peter M."/>
            <person name="Riley R."/>
            <person name="Sitrit Y."/>
            <person name="Stielow B."/>
            <person name="Szollosi G."/>
            <person name="Zifcakova L."/>
            <person name="Stursova M."/>
            <person name="Spatafora J.W."/>
            <person name="Tedersoo L."/>
            <person name="Vaario L.-M."/>
            <person name="Yamada A."/>
            <person name="Yan M."/>
            <person name="Wang P."/>
            <person name="Xu J."/>
            <person name="Bruns T."/>
            <person name="Baldrian P."/>
            <person name="Vilgalys R."/>
            <person name="Henrissat B."/>
            <person name="Grigoriev I.V."/>
            <person name="Hibbett D."/>
            <person name="Nagy L.G."/>
            <person name="Martin F.M."/>
        </authorList>
    </citation>
    <scope>NUCLEOTIDE SEQUENCE</scope>
    <source>
        <strain evidence="3">Prilba</strain>
    </source>
</reference>
<dbReference type="AlphaFoldDB" id="A0A9P5TAG5"/>
<feature type="region of interest" description="Disordered" evidence="2">
    <location>
        <begin position="35"/>
        <end position="92"/>
    </location>
</feature>
<sequence length="743" mass="82787">MVGKFLHREFARLQAKITLIHYNFDAAVGQLEKQREQAASTAGPSRVSGRRTKRTRSPNNIEERVGTLKERGTTDSPIGPAYARKTPPPPSTDSFSILASGVAEMYLESEEWAMEDPGNWAVILAEMRKNVQSRAASFLGHIPHDRSDHHRPINSHTSKPSGSKGVYPSTQSNLTLELRRLEIHLLMRIASFAPPDLCPPHEYFQAVKLTPSYPIVLSGYSWEVVIRHVTDLFNVVDVSFLTTGSPEAANTLFDLSQTLEDLGMHHYSYTVATWAQVLRRDLYKSDKDMHRRDLASSYCLKARVLGELGRTNAAITAAHEAVRLCYEDQALQGVQLAKALYIQAPLLNAVGRKAEAKVVAKEMVSILGALGEDKPHLKRFLSLAQAFLSDLLLDMKEYDEALTRAQDAIKSARSLIGVVDSRPALSIALLIKARVLAARREKSSAYISAVHAVRHLRDLTSERPAFTTFFAHALVLSSRYLHAAEFYWEARKNAEEAVEVHRTLHTSAPQGFAAHYAEALGQLVRLRVAPDGTIITTSRRRRRHSEQEEQEEEEEDDDEAAEVFDMAQHAAGLFRETTIRDSEALADVLLVIANTLFDASRAQEAAPNAEEAVGILRPRWKRNAEEYTPRFVRALGLAAACRPGSEAGLEYAKEAVEAHRPRKDLDRATHEQILTHLLMDVFSRLREMGREVEAIPWKTEAARLNVDVVESMDPPAPGADYQKALLGDTTEYGAVSEDEAEDD</sequence>
<dbReference type="OrthoDB" id="3197201at2759"/>
<evidence type="ECO:0000313" key="4">
    <source>
        <dbReference type="Proteomes" id="UP000759537"/>
    </source>
</evidence>